<gene>
    <name evidence="9" type="ORF">HHUSO_G19634</name>
</gene>
<feature type="region of interest" description="Disordered" evidence="7">
    <location>
        <begin position="23"/>
        <end position="70"/>
    </location>
</feature>
<feature type="region of interest" description="Disordered" evidence="7">
    <location>
        <begin position="210"/>
        <end position="259"/>
    </location>
</feature>
<feature type="domain" description="C2HC/C3H-type" evidence="8">
    <location>
        <begin position="360"/>
        <end position="389"/>
    </location>
</feature>
<feature type="compositionally biased region" description="Polar residues" evidence="7">
    <location>
        <begin position="49"/>
        <end position="67"/>
    </location>
</feature>
<feature type="compositionally biased region" description="Basic and acidic residues" evidence="7">
    <location>
        <begin position="343"/>
        <end position="355"/>
    </location>
</feature>
<feature type="region of interest" description="Disordered" evidence="7">
    <location>
        <begin position="151"/>
        <end position="173"/>
    </location>
</feature>
<dbReference type="EMBL" id="JAHFZB010000018">
    <property type="protein sequence ID" value="KAK6478995.1"/>
    <property type="molecule type" value="Genomic_DNA"/>
</dbReference>
<proteinExistence type="inferred from homology"/>
<dbReference type="InterPro" id="IPR049899">
    <property type="entry name" value="Znf_C2HC_C3H"/>
</dbReference>
<feature type="compositionally biased region" description="Basic and acidic residues" evidence="7">
    <location>
        <begin position="210"/>
        <end position="219"/>
    </location>
</feature>
<evidence type="ECO:0000313" key="9">
    <source>
        <dbReference type="EMBL" id="KAK6478995.1"/>
    </source>
</evidence>
<comment type="similarity">
    <text evidence="1">Belongs to the ZC2HC1 family.</text>
</comment>
<dbReference type="PANTHER" id="PTHR14649">
    <property type="entry name" value="ZINC FINGER C2HC DOMAIN-CONTAINING PROTEIN 1C"/>
    <property type="match status" value="1"/>
</dbReference>
<evidence type="ECO:0000256" key="1">
    <source>
        <dbReference type="ARBA" id="ARBA00010843"/>
    </source>
</evidence>
<dbReference type="PROSITE" id="PS52027">
    <property type="entry name" value="ZF_C2HC_C3H"/>
    <property type="match status" value="2"/>
</dbReference>
<evidence type="ECO:0000256" key="6">
    <source>
        <dbReference type="PROSITE-ProRule" id="PRU01371"/>
    </source>
</evidence>
<evidence type="ECO:0000256" key="4">
    <source>
        <dbReference type="ARBA" id="ARBA00022833"/>
    </source>
</evidence>
<dbReference type="Pfam" id="PF13913">
    <property type="entry name" value="zf-C2HC_2"/>
    <property type="match status" value="2"/>
</dbReference>
<feature type="compositionally biased region" description="Polar residues" evidence="7">
    <location>
        <begin position="100"/>
        <end position="110"/>
    </location>
</feature>
<evidence type="ECO:0000256" key="2">
    <source>
        <dbReference type="ARBA" id="ARBA00022723"/>
    </source>
</evidence>
<feature type="domain" description="C2HC/C3H-type" evidence="8">
    <location>
        <begin position="466"/>
        <end position="495"/>
    </location>
</feature>
<evidence type="ECO:0000256" key="5">
    <source>
        <dbReference type="ARBA" id="ARBA00023054"/>
    </source>
</evidence>
<feature type="compositionally biased region" description="Low complexity" evidence="7">
    <location>
        <begin position="230"/>
        <end position="248"/>
    </location>
</feature>
<keyword evidence="3 6" id="KW-0863">Zinc-finger</keyword>
<dbReference type="Proteomes" id="UP001369086">
    <property type="component" value="Unassembled WGS sequence"/>
</dbReference>
<dbReference type="InterPro" id="IPR026104">
    <property type="entry name" value="ZNF_C2HC_dom_1C"/>
</dbReference>
<reference evidence="9 10" key="1">
    <citation type="submission" date="2021-05" db="EMBL/GenBank/DDBJ databases">
        <authorList>
            <person name="Zahm M."/>
            <person name="Klopp C."/>
            <person name="Cabau C."/>
            <person name="Kuhl H."/>
            <person name="Suciu R."/>
            <person name="Ciorpac M."/>
            <person name="Holostenco D."/>
            <person name="Gessner J."/>
            <person name="Wuertz S."/>
            <person name="Hohne C."/>
            <person name="Stock M."/>
            <person name="Gislard M."/>
            <person name="Lluch J."/>
            <person name="Milhes M."/>
            <person name="Lampietro C."/>
            <person name="Lopez Roques C."/>
            <person name="Donnadieu C."/>
            <person name="Du K."/>
            <person name="Schartl M."/>
            <person name="Guiguen Y."/>
        </authorList>
    </citation>
    <scope>NUCLEOTIDE SEQUENCE [LARGE SCALE GENOMIC DNA]</scope>
    <source>
        <strain evidence="9">Hh-F2</strain>
        <tissue evidence="9">Blood</tissue>
    </source>
</reference>
<feature type="region of interest" description="Disordered" evidence="7">
    <location>
        <begin position="93"/>
        <end position="126"/>
    </location>
</feature>
<evidence type="ECO:0000256" key="7">
    <source>
        <dbReference type="SAM" id="MobiDB-lite"/>
    </source>
</evidence>
<evidence type="ECO:0000259" key="8">
    <source>
        <dbReference type="PROSITE" id="PS52027"/>
    </source>
</evidence>
<evidence type="ECO:0000313" key="10">
    <source>
        <dbReference type="Proteomes" id="UP001369086"/>
    </source>
</evidence>
<sequence>MHNQQQQAALCKVRHTFQPQTYSAAHRRVSKQPGVTQHRGYNSAGGRCNPSNLFDQEPASTAPSKKTTGVDRAYPLKPVYYRKAVSLNDVFRAGDAKSQKPMQPTRNSPFKPSPPADACVRSNPRTGRYSGVHNLEYMTLSPATVNRLRGTATRSKTGGQRRLQGEKSSPDEEEWYLQEEIRKKEAVLREKLRRTEEELRRIQRERELVEERKEREKQGQRGRAQVKYHSAYSTGDESSSSSDSALTGPYRVSEGSDDEELMINIRRKIQVNQRKAKDTAHVSYPAENNSHMRPNESRSEKLKRVSSNYILREINESPNCYSTYEEPPAENADLTTSSGRHSNLYEDKQNEDGQHDASSQLVVCTSCNRKFAADRLERHSKICEKMQNSTRKVFDSTKHRAKGTDLEQYINRRSKNTSPQPKKNTWRHKHETFIRNIQQARLVQEVIAKGGKASDLPPPLPDENPDYVSCPHCARRFAPRVAERHIPKCENIKSRPPPPRRT</sequence>
<feature type="region of interest" description="Disordered" evidence="7">
    <location>
        <begin position="320"/>
        <end position="356"/>
    </location>
</feature>
<comment type="caution">
    <text evidence="9">The sequence shown here is derived from an EMBL/GenBank/DDBJ whole genome shotgun (WGS) entry which is preliminary data.</text>
</comment>
<keyword evidence="5" id="KW-0175">Coiled coil</keyword>
<dbReference type="PANTHER" id="PTHR14649:SF1">
    <property type="entry name" value="ZINC FINGER C2HC DOMAIN-CONTAINING PROTEIN 1C"/>
    <property type="match status" value="1"/>
</dbReference>
<keyword evidence="10" id="KW-1185">Reference proteome</keyword>
<organism evidence="9 10">
    <name type="scientific">Huso huso</name>
    <name type="common">Beluga</name>
    <name type="synonym">Acipenser huso</name>
    <dbReference type="NCBI Taxonomy" id="61971"/>
    <lineage>
        <taxon>Eukaryota</taxon>
        <taxon>Metazoa</taxon>
        <taxon>Chordata</taxon>
        <taxon>Craniata</taxon>
        <taxon>Vertebrata</taxon>
        <taxon>Euteleostomi</taxon>
        <taxon>Actinopterygii</taxon>
        <taxon>Chondrostei</taxon>
        <taxon>Acipenseriformes</taxon>
        <taxon>Acipenseridae</taxon>
        <taxon>Huso</taxon>
    </lineage>
</organism>
<keyword evidence="2" id="KW-0479">Metal-binding</keyword>
<name>A0ABR0Z2E4_HUSHU</name>
<keyword evidence="4" id="KW-0862">Zinc</keyword>
<accession>A0ABR0Z2E4</accession>
<protein>
    <submittedName>
        <fullName evidence="9">Zinc finger C2HC domain-containing protein 1C-like</fullName>
    </submittedName>
</protein>
<dbReference type="Gene3D" id="3.30.160.60">
    <property type="entry name" value="Classic Zinc Finger"/>
    <property type="match status" value="1"/>
</dbReference>
<evidence type="ECO:0000256" key="3">
    <source>
        <dbReference type="ARBA" id="ARBA00022771"/>
    </source>
</evidence>